<keyword evidence="3" id="KW-1185">Reference proteome</keyword>
<sequence length="456" mass="50975">MKRHLFVPLFLLLILLSCQRSETGIPGQSGVTAENALASYLDNDDPTFSWEVRTTYDIAGVKVYDLLLTSQTWREHRWVHQLTILVPPENNYDGALLYLNGRGIRDGEPDWRGSNEITSLVLAQVALKNKAITAVLWQVPNQPLYDNLSEDALISYTLHQFKADGDFTWPLLFPMVKSAVKAMDAIQEFSQEELAASIDRFVLTGASKRGWTSWLTGAADQRVAAIAPMVIDVLNMPVNLQYQLDVWNDYSPQINDYVDLGIVQEVETGRGPEIARMIDPYAYRANLTMPKLIVIGTNDEYWPVDAIKHYIDNIPGENLITYLPNAGHDLGGGEAAIRAISAFFGQTLNGAPHPQIQWDLNYDSRGISLEVNGTMDALQSVALWWADSEDRDFRDASFTKQDLDLPGGAELTTPIDYPDSGFRAFYVDLEYADANGGTYTLSTRMFVADTDEVFVD</sequence>
<feature type="chain" id="PRO_5012474616" evidence="1">
    <location>
        <begin position="21"/>
        <end position="456"/>
    </location>
</feature>
<dbReference type="PIRSF" id="PIRSF014728">
    <property type="entry name" value="PqaA"/>
    <property type="match status" value="1"/>
</dbReference>
<comment type="caution">
    <text evidence="2">The sequence shown here is derived from an EMBL/GenBank/DDBJ whole genome shotgun (WGS) entry which is preliminary data.</text>
</comment>
<evidence type="ECO:0000256" key="1">
    <source>
        <dbReference type="SAM" id="SignalP"/>
    </source>
</evidence>
<dbReference type="InterPro" id="IPR009199">
    <property type="entry name" value="PhoPQ-act_pathogen-rel_PqaA"/>
</dbReference>
<dbReference type="EMBL" id="PDUD01000040">
    <property type="protein sequence ID" value="PHN02415.1"/>
    <property type="molecule type" value="Genomic_DNA"/>
</dbReference>
<feature type="signal peptide" evidence="1">
    <location>
        <begin position="1"/>
        <end position="20"/>
    </location>
</feature>
<dbReference type="RefSeq" id="WP_099154161.1">
    <property type="nucleotide sequence ID" value="NZ_PDUD01000040.1"/>
</dbReference>
<evidence type="ECO:0000313" key="2">
    <source>
        <dbReference type="EMBL" id="PHN02415.1"/>
    </source>
</evidence>
<dbReference type="PANTHER" id="PTHR31497">
    <property type="entry name" value="AUTOCRINE PROLIFERATION REPRESSOR PROTEIN A"/>
    <property type="match status" value="1"/>
</dbReference>
<reference evidence="2 3" key="1">
    <citation type="submission" date="2017-10" db="EMBL/GenBank/DDBJ databases">
        <title>The draft genome sequence of Lewinella nigricans NBRC 102662.</title>
        <authorList>
            <person name="Wang K."/>
        </authorList>
    </citation>
    <scope>NUCLEOTIDE SEQUENCE [LARGE SCALE GENOMIC DNA]</scope>
    <source>
        <strain evidence="2 3">NBRC 102662</strain>
    </source>
</reference>
<accession>A0A2D0N1P0</accession>
<dbReference type="OrthoDB" id="8950502at2"/>
<dbReference type="SUPFAM" id="SSF53474">
    <property type="entry name" value="alpha/beta-Hydrolases"/>
    <property type="match status" value="1"/>
</dbReference>
<dbReference type="AlphaFoldDB" id="A0A2D0N1P0"/>
<dbReference type="Gene3D" id="3.40.50.1820">
    <property type="entry name" value="alpha/beta hydrolase"/>
    <property type="match status" value="1"/>
</dbReference>
<dbReference type="InterPro" id="IPR029058">
    <property type="entry name" value="AB_hydrolase_fold"/>
</dbReference>
<dbReference type="Pfam" id="PF10142">
    <property type="entry name" value="PhoPQ_related"/>
    <property type="match status" value="1"/>
</dbReference>
<dbReference type="Proteomes" id="UP000223913">
    <property type="component" value="Unassembled WGS sequence"/>
</dbReference>
<keyword evidence="1" id="KW-0732">Signal</keyword>
<protein>
    <submittedName>
        <fullName evidence="2">PhoPQ-activated pathogenicity-like protein PqaA type</fullName>
    </submittedName>
</protein>
<name>A0A2D0N1P0_FLAN2</name>
<dbReference type="PROSITE" id="PS51257">
    <property type="entry name" value="PROKAR_LIPOPROTEIN"/>
    <property type="match status" value="1"/>
</dbReference>
<proteinExistence type="predicted"/>
<dbReference type="PANTHER" id="PTHR31497:SF0">
    <property type="entry name" value="AUTOCRINE PROLIFERATION REPRESSOR PROTEIN A"/>
    <property type="match status" value="1"/>
</dbReference>
<organism evidence="2 3">
    <name type="scientific">Flavilitoribacter nigricans (strain ATCC 23147 / DSM 23189 / NBRC 102662 / NCIMB 1420 / SS-2)</name>
    <name type="common">Lewinella nigricans</name>
    <dbReference type="NCBI Taxonomy" id="1122177"/>
    <lineage>
        <taxon>Bacteria</taxon>
        <taxon>Pseudomonadati</taxon>
        <taxon>Bacteroidota</taxon>
        <taxon>Saprospiria</taxon>
        <taxon>Saprospirales</taxon>
        <taxon>Lewinellaceae</taxon>
        <taxon>Flavilitoribacter</taxon>
    </lineage>
</organism>
<evidence type="ECO:0000313" key="3">
    <source>
        <dbReference type="Proteomes" id="UP000223913"/>
    </source>
</evidence>
<gene>
    <name evidence="2" type="ORF">CRP01_32040</name>
</gene>